<evidence type="ECO:0000256" key="1">
    <source>
        <dbReference type="SAM" id="SignalP"/>
    </source>
</evidence>
<protein>
    <recommendedName>
        <fullName evidence="4">VCBS repeat-containing protein</fullName>
    </recommendedName>
</protein>
<dbReference type="EMBL" id="JAFIDN010000001">
    <property type="protein sequence ID" value="MBP3191473.1"/>
    <property type="molecule type" value="Genomic_DNA"/>
</dbReference>
<accession>A0A8J7S3T5</accession>
<feature type="chain" id="PRO_5035222294" description="VCBS repeat-containing protein" evidence="1">
    <location>
        <begin position="19"/>
        <end position="900"/>
    </location>
</feature>
<name>A0A8J7S3T5_9BACT</name>
<feature type="signal peptide" evidence="1">
    <location>
        <begin position="1"/>
        <end position="18"/>
    </location>
</feature>
<organism evidence="2 3">
    <name type="scientific">Natronogracilivirga saccharolytica</name>
    <dbReference type="NCBI Taxonomy" id="2812953"/>
    <lineage>
        <taxon>Bacteria</taxon>
        <taxon>Pseudomonadati</taxon>
        <taxon>Balneolota</taxon>
        <taxon>Balneolia</taxon>
        <taxon>Balneolales</taxon>
        <taxon>Cyclonatronaceae</taxon>
        <taxon>Natronogracilivirga</taxon>
    </lineage>
</organism>
<comment type="caution">
    <text evidence="2">The sequence shown here is derived from an EMBL/GenBank/DDBJ whole genome shotgun (WGS) entry which is preliminary data.</text>
</comment>
<evidence type="ECO:0000313" key="2">
    <source>
        <dbReference type="EMBL" id="MBP3191473.1"/>
    </source>
</evidence>
<dbReference type="AlphaFoldDB" id="A0A8J7S3T5"/>
<dbReference type="InterPro" id="IPR015943">
    <property type="entry name" value="WD40/YVTN_repeat-like_dom_sf"/>
</dbReference>
<dbReference type="Gene3D" id="2.130.10.10">
    <property type="entry name" value="YVTN repeat-like/Quinoprotein amine dehydrogenase"/>
    <property type="match status" value="1"/>
</dbReference>
<proteinExistence type="predicted"/>
<dbReference type="Proteomes" id="UP000673975">
    <property type="component" value="Unassembled WGS sequence"/>
</dbReference>
<sequence length="900" mass="99616">MIAISRFSFLLFFSVIIAASGCSDRPADHPWTAAIPSESPLTFLHNDAGFDSVLEKSSSSLLEDISDFDLELVSDMQGGFDETLAVKGVALFPGEGGNMNPVFIMQDPGAGLDAIADPFRKQMAENSYRFNNQKIHILHINGQRLFATQLNNWIVMSNNSIAVENSYLTYMDDDAHVRISEDQLAGGDMLLNTPRFENWVKAVGAPRYLPRFRELFSGTEPAVISVHDQDYDDPLYERSLSATIPLSGDASSPFLNTFTSEPESFDLDRYIPSDAAFFSVYHQDTNVPDIDETEPVGPLDTLLRNDPDRIGEISGTLSRTTAFATFEASGFLSEGEHMYLRRLEDNSGFSRILSELESEGFLQQTGDIYYASSAILGRLLAGPNSGISDFYISRSGSAAVITKRSGLSRRVDQDRRRRAVYYYDDDYMAARERHPQNVSSWTYSRTAPLLNYLDPMLSPVNHAGSLAGLMDVGAMSMVRENNSLELSMDLYYSEDRTDPVRDLWVYDIGGARLTGKPVLGNLGRGSRDQIIAATDRNEIIGIASDGTGFLEMQTDNQEPIGSPVLYDWYGNNQLAVLVAAGNRIYAWNAQGVPLPNFPVTMDEEITAPLAVSDVARDGRPEMIVATADRKIHVLNQRGRNIEGWPQEVNTRVRHQPVFKEHGGEHNLWVTAGNALFSFTDSGERRQAFPVFIESDFGPISFHNDHILAGGSDGHLYAIGEEPYFADSLVAAPENNDAGGDEQNGLYVRRVYVGNAPVINAPIVRRLRIDDSGGNTETLIGVQTRDGNMFLLNEGGQLRLTRNMGQESAGYNNMMIADLDGSGKEDIIGVSSNGRVYAWQVESGERLENIPATSVRMPIVTDILGNGDMELIGQTRDGIRAWSFRFLEDEEEEEEENDNEE</sequence>
<keyword evidence="1" id="KW-0732">Signal</keyword>
<gene>
    <name evidence="2" type="ORF">NATSA_02235</name>
</gene>
<keyword evidence="3" id="KW-1185">Reference proteome</keyword>
<dbReference type="SUPFAM" id="SSF50998">
    <property type="entry name" value="Quinoprotein alcohol dehydrogenase-like"/>
    <property type="match status" value="1"/>
</dbReference>
<dbReference type="InterPro" id="IPR011047">
    <property type="entry name" value="Quinoprotein_ADH-like_sf"/>
</dbReference>
<dbReference type="PROSITE" id="PS51257">
    <property type="entry name" value="PROKAR_LIPOPROTEIN"/>
    <property type="match status" value="1"/>
</dbReference>
<evidence type="ECO:0008006" key="4">
    <source>
        <dbReference type="Google" id="ProtNLM"/>
    </source>
</evidence>
<evidence type="ECO:0000313" key="3">
    <source>
        <dbReference type="Proteomes" id="UP000673975"/>
    </source>
</evidence>
<dbReference type="RefSeq" id="WP_210510015.1">
    <property type="nucleotide sequence ID" value="NZ_JAFIDN010000001.1"/>
</dbReference>
<reference evidence="2" key="1">
    <citation type="submission" date="2021-02" db="EMBL/GenBank/DDBJ databases">
        <title>Natronogracilivirga saccharolytica gen. nov. sp. nov. a new anaerobic, haloalkiliphilic carbohydrate-fermenting bacterium from soda lake and proposing of Cyclonatronumiaceae fam. nov. in the phylum Balneolaeota.</title>
        <authorList>
            <person name="Zhilina T.N."/>
            <person name="Sorokin D.Y."/>
            <person name="Zavarzina D.G."/>
            <person name="Toshchakov S.V."/>
            <person name="Kublanov I.V."/>
        </authorList>
    </citation>
    <scope>NUCLEOTIDE SEQUENCE</scope>
    <source>
        <strain evidence="2">Z-1702</strain>
    </source>
</reference>